<dbReference type="InterPro" id="IPR042488">
    <property type="entry name" value="Rad4_BHD3_sf"/>
</dbReference>
<feature type="region of interest" description="Disordered" evidence="6">
    <location>
        <begin position="64"/>
        <end position="229"/>
    </location>
</feature>
<evidence type="ECO:0000259" key="7">
    <source>
        <dbReference type="SMART" id="SM01030"/>
    </source>
</evidence>
<evidence type="ECO:0000313" key="11">
    <source>
        <dbReference type="Proteomes" id="UP000799536"/>
    </source>
</evidence>
<evidence type="ECO:0000256" key="5">
    <source>
        <dbReference type="ARBA" id="ARBA00023242"/>
    </source>
</evidence>
<dbReference type="Pfam" id="PF10403">
    <property type="entry name" value="BHD_1"/>
    <property type="match status" value="1"/>
</dbReference>
<feature type="compositionally biased region" description="Acidic residues" evidence="6">
    <location>
        <begin position="550"/>
        <end position="560"/>
    </location>
</feature>
<evidence type="ECO:0000256" key="3">
    <source>
        <dbReference type="ARBA" id="ARBA00022763"/>
    </source>
</evidence>
<evidence type="ECO:0000256" key="2">
    <source>
        <dbReference type="ARBA" id="ARBA00009525"/>
    </source>
</evidence>
<dbReference type="OrthoDB" id="300780at2759"/>
<keyword evidence="3" id="KW-0227">DNA damage</keyword>
<feature type="compositionally biased region" description="Polar residues" evidence="6">
    <location>
        <begin position="338"/>
        <end position="349"/>
    </location>
</feature>
<dbReference type="InterPro" id="IPR018326">
    <property type="entry name" value="Rad4_beta-hairpin_dom1"/>
</dbReference>
<dbReference type="GO" id="GO:0000111">
    <property type="term" value="C:nucleotide-excision repair factor 2 complex"/>
    <property type="evidence" value="ECO:0007669"/>
    <property type="project" value="TreeGrafter"/>
</dbReference>
<dbReference type="Gene3D" id="3.30.60.290">
    <property type="entry name" value="Rad4, beta-hairpin domain BHD2"/>
    <property type="match status" value="1"/>
</dbReference>
<feature type="compositionally biased region" description="Acidic residues" evidence="6">
    <location>
        <begin position="1096"/>
        <end position="1107"/>
    </location>
</feature>
<dbReference type="GO" id="GO:0006289">
    <property type="term" value="P:nucleotide-excision repair"/>
    <property type="evidence" value="ECO:0007669"/>
    <property type="project" value="InterPro"/>
</dbReference>
<keyword evidence="11" id="KW-1185">Reference proteome</keyword>
<feature type="region of interest" description="Disordered" evidence="6">
    <location>
        <begin position="983"/>
        <end position="1009"/>
    </location>
</feature>
<dbReference type="GO" id="GO:0006298">
    <property type="term" value="P:mismatch repair"/>
    <property type="evidence" value="ECO:0007669"/>
    <property type="project" value="TreeGrafter"/>
</dbReference>
<dbReference type="Pfam" id="PF10404">
    <property type="entry name" value="BHD_2"/>
    <property type="match status" value="1"/>
</dbReference>
<dbReference type="FunFam" id="3.30.70.2460:FF:000001">
    <property type="entry name" value="DNA repair protein Rad4 family"/>
    <property type="match status" value="1"/>
</dbReference>
<dbReference type="PANTHER" id="PTHR12135">
    <property type="entry name" value="DNA REPAIR PROTEIN XP-C / RAD4"/>
    <property type="match status" value="1"/>
</dbReference>
<feature type="domain" description="Rad4 beta-hairpin" evidence="9">
    <location>
        <begin position="866"/>
        <end position="940"/>
    </location>
</feature>
<dbReference type="InterPro" id="IPR036985">
    <property type="entry name" value="Transglutaminase-like_sf"/>
</dbReference>
<dbReference type="Pfam" id="PF10405">
    <property type="entry name" value="BHD_3"/>
    <property type="match status" value="1"/>
</dbReference>
<dbReference type="Gene3D" id="3.30.70.2460">
    <property type="entry name" value="Rad4, beta-hairpin domain BHD3"/>
    <property type="match status" value="1"/>
</dbReference>
<name>A0A9P4JM76_9PLEO</name>
<dbReference type="GO" id="GO:0003697">
    <property type="term" value="F:single-stranded DNA binding"/>
    <property type="evidence" value="ECO:0007669"/>
    <property type="project" value="TreeGrafter"/>
</dbReference>
<dbReference type="InterPro" id="IPR018328">
    <property type="entry name" value="Rad4_beta-hairpin_dom3"/>
</dbReference>
<feature type="domain" description="Rad4 beta-hairpin" evidence="7">
    <location>
        <begin position="734"/>
        <end position="793"/>
    </location>
</feature>
<dbReference type="SUPFAM" id="SSF54001">
    <property type="entry name" value="Cysteine proteinases"/>
    <property type="match status" value="1"/>
</dbReference>
<dbReference type="PANTHER" id="PTHR12135:SF2">
    <property type="entry name" value="DNA REPAIR PROTEIN RAD34"/>
    <property type="match status" value="1"/>
</dbReference>
<feature type="compositionally biased region" description="Basic residues" evidence="6">
    <location>
        <begin position="107"/>
        <end position="120"/>
    </location>
</feature>
<dbReference type="InterPro" id="IPR004583">
    <property type="entry name" value="DNA_repair_Rad4"/>
</dbReference>
<dbReference type="EMBL" id="ML993958">
    <property type="protein sequence ID" value="KAF2201872.1"/>
    <property type="molecule type" value="Genomic_DNA"/>
</dbReference>
<proteinExistence type="inferred from homology"/>
<evidence type="ECO:0000256" key="6">
    <source>
        <dbReference type="SAM" id="MobiDB-lite"/>
    </source>
</evidence>
<protein>
    <submittedName>
        <fullName evidence="10">Rad4-domain-containing protein</fullName>
    </submittedName>
</protein>
<organism evidence="10 11">
    <name type="scientific">Delitschia confertaspora ATCC 74209</name>
    <dbReference type="NCBI Taxonomy" id="1513339"/>
    <lineage>
        <taxon>Eukaryota</taxon>
        <taxon>Fungi</taxon>
        <taxon>Dikarya</taxon>
        <taxon>Ascomycota</taxon>
        <taxon>Pezizomycotina</taxon>
        <taxon>Dothideomycetes</taxon>
        <taxon>Pleosporomycetidae</taxon>
        <taxon>Pleosporales</taxon>
        <taxon>Delitschiaceae</taxon>
        <taxon>Delitschia</taxon>
    </lineage>
</organism>
<comment type="caution">
    <text evidence="10">The sequence shown here is derived from an EMBL/GenBank/DDBJ whole genome shotgun (WGS) entry which is preliminary data.</text>
</comment>
<dbReference type="Pfam" id="PF03835">
    <property type="entry name" value="Rad4"/>
    <property type="match status" value="1"/>
</dbReference>
<feature type="region of interest" description="Disordered" evidence="6">
    <location>
        <begin position="1"/>
        <end position="36"/>
    </location>
</feature>
<keyword evidence="5" id="KW-0539">Nucleus</keyword>
<evidence type="ECO:0000259" key="8">
    <source>
        <dbReference type="SMART" id="SM01031"/>
    </source>
</evidence>
<evidence type="ECO:0000256" key="4">
    <source>
        <dbReference type="ARBA" id="ARBA00023204"/>
    </source>
</evidence>
<feature type="compositionally biased region" description="Acidic residues" evidence="6">
    <location>
        <begin position="179"/>
        <end position="190"/>
    </location>
</feature>
<evidence type="ECO:0000313" key="10">
    <source>
        <dbReference type="EMBL" id="KAF2201872.1"/>
    </source>
</evidence>
<feature type="compositionally biased region" description="Basic and acidic residues" evidence="6">
    <location>
        <begin position="82"/>
        <end position="92"/>
    </location>
</feature>
<dbReference type="InterPro" id="IPR038765">
    <property type="entry name" value="Papain-like_cys_pep_sf"/>
</dbReference>
<dbReference type="SMART" id="SM01032">
    <property type="entry name" value="BHD_3"/>
    <property type="match status" value="1"/>
</dbReference>
<evidence type="ECO:0000256" key="1">
    <source>
        <dbReference type="ARBA" id="ARBA00004123"/>
    </source>
</evidence>
<accession>A0A9P4JM76</accession>
<feature type="compositionally biased region" description="Basic and acidic residues" evidence="6">
    <location>
        <begin position="191"/>
        <end position="206"/>
    </location>
</feature>
<dbReference type="InterPro" id="IPR018325">
    <property type="entry name" value="Rad4/PNGase_transGLS-fold"/>
</dbReference>
<dbReference type="InterPro" id="IPR018327">
    <property type="entry name" value="BHD_2"/>
</dbReference>
<dbReference type="AlphaFoldDB" id="A0A9P4JM76"/>
<dbReference type="GO" id="GO:0003684">
    <property type="term" value="F:damaged DNA binding"/>
    <property type="evidence" value="ECO:0007669"/>
    <property type="project" value="InterPro"/>
</dbReference>
<dbReference type="GO" id="GO:0071942">
    <property type="term" value="C:XPC complex"/>
    <property type="evidence" value="ECO:0007669"/>
    <property type="project" value="TreeGrafter"/>
</dbReference>
<keyword evidence="4" id="KW-0234">DNA repair</keyword>
<evidence type="ECO:0000259" key="9">
    <source>
        <dbReference type="SMART" id="SM01032"/>
    </source>
</evidence>
<feature type="compositionally biased region" description="Polar residues" evidence="6">
    <location>
        <begin position="362"/>
        <end position="381"/>
    </location>
</feature>
<gene>
    <name evidence="10" type="ORF">GQ43DRAFT_440212</name>
</gene>
<dbReference type="SMART" id="SM01031">
    <property type="entry name" value="BHD_2"/>
    <property type="match status" value="1"/>
</dbReference>
<dbReference type="Gene3D" id="2.20.20.110">
    <property type="entry name" value="Rad4, beta-hairpin domain BHD1"/>
    <property type="match status" value="1"/>
</dbReference>
<feature type="compositionally biased region" description="Basic and acidic residues" evidence="6">
    <location>
        <begin position="989"/>
        <end position="1001"/>
    </location>
</feature>
<reference evidence="10" key="1">
    <citation type="journal article" date="2020" name="Stud. Mycol.">
        <title>101 Dothideomycetes genomes: a test case for predicting lifestyles and emergence of pathogens.</title>
        <authorList>
            <person name="Haridas S."/>
            <person name="Albert R."/>
            <person name="Binder M."/>
            <person name="Bloem J."/>
            <person name="Labutti K."/>
            <person name="Salamov A."/>
            <person name="Andreopoulos B."/>
            <person name="Baker S."/>
            <person name="Barry K."/>
            <person name="Bills G."/>
            <person name="Bluhm B."/>
            <person name="Cannon C."/>
            <person name="Castanera R."/>
            <person name="Culley D."/>
            <person name="Daum C."/>
            <person name="Ezra D."/>
            <person name="Gonzalez J."/>
            <person name="Henrissat B."/>
            <person name="Kuo A."/>
            <person name="Liang C."/>
            <person name="Lipzen A."/>
            <person name="Lutzoni F."/>
            <person name="Magnuson J."/>
            <person name="Mondo S."/>
            <person name="Nolan M."/>
            <person name="Ohm R."/>
            <person name="Pangilinan J."/>
            <person name="Park H.-J."/>
            <person name="Ramirez L."/>
            <person name="Alfaro M."/>
            <person name="Sun H."/>
            <person name="Tritt A."/>
            <person name="Yoshinaga Y."/>
            <person name="Zwiers L.-H."/>
            <person name="Turgeon B."/>
            <person name="Goodwin S."/>
            <person name="Spatafora J."/>
            <person name="Crous P."/>
            <person name="Grigoriev I."/>
        </authorList>
    </citation>
    <scope>NUCLEOTIDE SEQUENCE</scope>
    <source>
        <strain evidence="10">ATCC 74209</strain>
    </source>
</reference>
<feature type="compositionally biased region" description="Basic and acidic residues" evidence="6">
    <location>
        <begin position="536"/>
        <end position="549"/>
    </location>
</feature>
<dbReference type="Gene3D" id="3.90.260.10">
    <property type="entry name" value="Transglutaminase-like"/>
    <property type="match status" value="1"/>
</dbReference>
<comment type="subcellular location">
    <subcellularLocation>
        <location evidence="1">Nucleus</location>
    </subcellularLocation>
</comment>
<dbReference type="GO" id="GO:0005737">
    <property type="term" value="C:cytoplasm"/>
    <property type="evidence" value="ECO:0007669"/>
    <property type="project" value="TreeGrafter"/>
</dbReference>
<feature type="region of interest" description="Disordered" evidence="6">
    <location>
        <begin position="534"/>
        <end position="563"/>
    </location>
</feature>
<sequence>MPPKRRRAACSPSPPRSRPFKRIATNTPYGTTSSIQPKKESVFKALDEAPKLSRSLGQTKALLEDLESSDESELSSAYSSDVSEKVEVEVAKPSRKNTLSSKSAAKVTKHVTKKTTKHNATKPTEPVTAKSSEPISKNRRTNANKTALFKALDDAPKLTRTLSETKALLEQGSDSSELSAEESDSDEFEEVELKGAKPKTQSDGKLQDGNNDTDNEEEKWEDALVTDEPEPVLSGDLELTLSSTMNTSAFSSLARDGKQGPSRMDREIRIHTHRMHVQFLMAHNFFRNQWLDDKEVQATLVQKLSKQCWRELEIYWKRTGLSDGMKRVVFYHADKQQAQETPQSAMSGSTRKRRAPSPLKLLSSSRTHKTPSTGPQANGNGITDGRKGAREWQGAANQIHAALDQRPGHALLYFIDLLALWWKKKFKVTAPPLRKRGYLSLSTLEAEIAAWRENKSDESLFGERIESIEDFRESSKRLEGSRDVGQQLFTALLRGLGFQAKMVASLQPVGFGWSQYEEGKPKKLPNLESINITTGSEREDISVDPKHDDADTDDSETSLDEDSKWRSTKAVLKNLKKLETSLPYPTYWTEVFCEATNVSIVASPLPTNTVGPVSDDQVLNKFYCRGTDAEKRRQVFCYVVAFAADGTAKDVTIRYLPKHQWTGKAKQYRMPADKVPIYNKQGKVIKYVDLDWFKRVMRPYTRPTENRTVWDDVEDQTDLVLPELEKPKDIDDGAKETLAAYKTSAKYVLERDLKREEALKPGAKIVRHFTTRTRKEGKSMETKIPVYLRSDVVACKTVENWHREGRAVKVGEQPLKLVPARAVTITRKRELQDKEREAGGKKAKQGLYADFQTEWIIPDPVVDGKISKNSYGNIDLFVPSMLPQGAAHIPLKGAAKVCRLLGIDYAEACTGFEFGRQMAVPVYTGVVVAEECAEAIREVWHALKAEEKQKELKKREERALGLWRRFLRGLMIIERINREYGDIGAEQDDTPKGKGKEKAEGEGEGIIPQDSELEGGFLREGGVDHKVHIVEFDGLFLRESEEEDAETEVGGFIRDDMIEDAGGFIISDTEGAAGGFIRDHNEEITGGCVKEGEAEHNEEEEERVVSP</sequence>
<dbReference type="SMART" id="SM01030">
    <property type="entry name" value="BHD_1"/>
    <property type="match status" value="1"/>
</dbReference>
<comment type="similarity">
    <text evidence="2">Belongs to the XPC family.</text>
</comment>
<feature type="domain" description="Rad4 beta-hairpin" evidence="8">
    <location>
        <begin position="795"/>
        <end position="859"/>
    </location>
</feature>
<feature type="region of interest" description="Disordered" evidence="6">
    <location>
        <begin position="1088"/>
        <end position="1107"/>
    </location>
</feature>
<dbReference type="Proteomes" id="UP000799536">
    <property type="component" value="Unassembled WGS sequence"/>
</dbReference>
<feature type="compositionally biased region" description="Polar residues" evidence="6">
    <location>
        <begin position="24"/>
        <end position="36"/>
    </location>
</feature>
<feature type="compositionally biased region" description="Acidic residues" evidence="6">
    <location>
        <begin position="64"/>
        <end position="73"/>
    </location>
</feature>
<feature type="region of interest" description="Disordered" evidence="6">
    <location>
        <begin position="336"/>
        <end position="386"/>
    </location>
</feature>
<feature type="compositionally biased region" description="Acidic residues" evidence="6">
    <location>
        <begin position="211"/>
        <end position="229"/>
    </location>
</feature>